<evidence type="ECO:0000256" key="1">
    <source>
        <dbReference type="SAM" id="Phobius"/>
    </source>
</evidence>
<reference evidence="2" key="2">
    <citation type="submission" date="2025-09" db="UniProtKB">
        <authorList>
            <consortium name="Ensembl"/>
        </authorList>
    </citation>
    <scope>IDENTIFICATION</scope>
</reference>
<dbReference type="InterPro" id="IPR013783">
    <property type="entry name" value="Ig-like_fold"/>
</dbReference>
<dbReference type="Ensembl" id="ENSMAMT00000040950.1">
    <property type="protein sequence ID" value="ENSMAMP00000060796.1"/>
    <property type="gene ID" value="ENSMAMG00000025346.1"/>
</dbReference>
<evidence type="ECO:0008006" key="4">
    <source>
        <dbReference type="Google" id="ProtNLM"/>
    </source>
</evidence>
<evidence type="ECO:0000313" key="3">
    <source>
        <dbReference type="Proteomes" id="UP000261640"/>
    </source>
</evidence>
<keyword evidence="1" id="KW-0812">Transmembrane</keyword>
<evidence type="ECO:0000313" key="2">
    <source>
        <dbReference type="Ensembl" id="ENSMAMP00000060796.1"/>
    </source>
</evidence>
<dbReference type="SUPFAM" id="SSF48726">
    <property type="entry name" value="Immunoglobulin"/>
    <property type="match status" value="1"/>
</dbReference>
<dbReference type="Proteomes" id="UP000261640">
    <property type="component" value="Unplaced"/>
</dbReference>
<keyword evidence="3" id="KW-1185">Reference proteome</keyword>
<accession>A0A7N8Y5X3</accession>
<dbReference type="InterPro" id="IPR036179">
    <property type="entry name" value="Ig-like_dom_sf"/>
</dbReference>
<sequence length="153" mass="17518">MGNLESPLNLTYVFGVWEETEQCNKVLIETNSKAKSDRYSIDYGSRRFFNVTITQLTKSDSGRYRCGYVLYFINLKPPPTPSGFLYQTEAFLTVTWWAFSCFHSPMSTFLGYTLPLVVSLVVTGLLATFLLLLYKWKIRTSSNCELPSSFNNL</sequence>
<reference evidence="2" key="1">
    <citation type="submission" date="2025-08" db="UniProtKB">
        <authorList>
            <consortium name="Ensembl"/>
        </authorList>
    </citation>
    <scope>IDENTIFICATION</scope>
</reference>
<keyword evidence="1" id="KW-1133">Transmembrane helix</keyword>
<keyword evidence="1" id="KW-0472">Membrane</keyword>
<dbReference type="GeneTree" id="ENSGT01120000272482"/>
<feature type="transmembrane region" description="Helical" evidence="1">
    <location>
        <begin position="109"/>
        <end position="133"/>
    </location>
</feature>
<dbReference type="AlphaFoldDB" id="A0A7N8Y5X3"/>
<dbReference type="Gene3D" id="2.60.40.10">
    <property type="entry name" value="Immunoglobulins"/>
    <property type="match status" value="1"/>
</dbReference>
<name>A0A7N8Y5X3_9TELE</name>
<protein>
    <recommendedName>
        <fullName evidence="4">Immunoglobulin V-set domain-containing protein</fullName>
    </recommendedName>
</protein>
<proteinExistence type="predicted"/>
<organism evidence="2 3">
    <name type="scientific">Mastacembelus armatus</name>
    <name type="common">zig-zag eel</name>
    <dbReference type="NCBI Taxonomy" id="205130"/>
    <lineage>
        <taxon>Eukaryota</taxon>
        <taxon>Metazoa</taxon>
        <taxon>Chordata</taxon>
        <taxon>Craniata</taxon>
        <taxon>Vertebrata</taxon>
        <taxon>Euteleostomi</taxon>
        <taxon>Actinopterygii</taxon>
        <taxon>Neopterygii</taxon>
        <taxon>Teleostei</taxon>
        <taxon>Neoteleostei</taxon>
        <taxon>Acanthomorphata</taxon>
        <taxon>Anabantaria</taxon>
        <taxon>Synbranchiformes</taxon>
        <taxon>Mastacembelidae</taxon>
        <taxon>Mastacembelus</taxon>
    </lineage>
</organism>
<dbReference type="InParanoid" id="A0A7N8Y5X3"/>